<sequence length="314" mass="36360">MALANRKIGYDEVVTRDIHFPMNIENVARHWFRNDPWSTHWMNAILAAVPDGERWVMNSARRQLGKLDDPEVLNAAKEFIRQERIHAREHDEMNAIGVQHGVPIDKVEGVFKLIRKQLQHRLSDDMQSSIAAAFEHFTAIISSVLLEHPELFDETHPDLRAMLYWHFVEETEHKSVSYDVFVDASGGGYRSYRLRISGMLLAIALGFPIMIGNQTYLLYKDRQILNLWSAAKMTKVLFWRPGILSKVLAGVPPYFSPTFHPWDDDNRDVIRIWKRAYERTGDPHKAYQALRDHRANNVHGTFETPQPEPAWGQA</sequence>
<evidence type="ECO:0000313" key="3">
    <source>
        <dbReference type="Proteomes" id="UP000029444"/>
    </source>
</evidence>
<dbReference type="PATRIC" id="fig|1177154.3.peg.2573"/>
<dbReference type="EMBL" id="ARXV01000010">
    <property type="protein sequence ID" value="KGD64235.1"/>
    <property type="molecule type" value="Genomic_DNA"/>
</dbReference>
<keyword evidence="1" id="KW-0812">Transmembrane</keyword>
<dbReference type="OrthoDB" id="5727566at2"/>
<dbReference type="eggNOG" id="COG3687">
    <property type="taxonomic scope" value="Bacteria"/>
</dbReference>
<comment type="caution">
    <text evidence="2">The sequence shown here is derived from an EMBL/GenBank/DDBJ whole genome shotgun (WGS) entry which is preliminary data.</text>
</comment>
<accession>A0A095UNZ3</accession>
<evidence type="ECO:0000313" key="2">
    <source>
        <dbReference type="EMBL" id="KGD64235.1"/>
    </source>
</evidence>
<keyword evidence="1" id="KW-0472">Membrane</keyword>
<dbReference type="PANTHER" id="PTHR39456">
    <property type="entry name" value="METAL-DEPENDENT HYDROLASE"/>
    <property type="match status" value="1"/>
</dbReference>
<reference evidence="2 3" key="1">
    <citation type="submission" date="2012-09" db="EMBL/GenBank/DDBJ databases">
        <title>Genome Sequence of alkane-degrading Bacterium Alcanivorax sp. 19-m-6.</title>
        <authorList>
            <person name="Lai Q."/>
            <person name="Shao Z."/>
        </authorList>
    </citation>
    <scope>NUCLEOTIDE SEQUENCE [LARGE SCALE GENOMIC DNA]</scope>
    <source>
        <strain evidence="2 3">19-m-6</strain>
    </source>
</reference>
<organism evidence="2 3">
    <name type="scientific">Alcanivorax nanhaiticus</name>
    <dbReference type="NCBI Taxonomy" id="1177154"/>
    <lineage>
        <taxon>Bacteria</taxon>
        <taxon>Pseudomonadati</taxon>
        <taxon>Pseudomonadota</taxon>
        <taxon>Gammaproteobacteria</taxon>
        <taxon>Oceanospirillales</taxon>
        <taxon>Alcanivoracaceae</taxon>
        <taxon>Alcanivorax</taxon>
    </lineage>
</organism>
<keyword evidence="1" id="KW-1133">Transmembrane helix</keyword>
<dbReference type="Pfam" id="PF10118">
    <property type="entry name" value="Metal_hydrol"/>
    <property type="match status" value="1"/>
</dbReference>
<dbReference type="Proteomes" id="UP000029444">
    <property type="component" value="Unassembled WGS sequence"/>
</dbReference>
<proteinExistence type="predicted"/>
<keyword evidence="3" id="KW-1185">Reference proteome</keyword>
<keyword evidence="2" id="KW-0378">Hydrolase</keyword>
<evidence type="ECO:0000256" key="1">
    <source>
        <dbReference type="SAM" id="Phobius"/>
    </source>
</evidence>
<dbReference type="GO" id="GO:0016787">
    <property type="term" value="F:hydrolase activity"/>
    <property type="evidence" value="ECO:0007669"/>
    <property type="project" value="UniProtKB-KW"/>
</dbReference>
<name>A0A095UNZ3_9GAMM</name>
<dbReference type="RefSeq" id="WP_008930237.1">
    <property type="nucleotide sequence ID" value="NZ_ARXV01000010.1"/>
</dbReference>
<feature type="transmembrane region" description="Helical" evidence="1">
    <location>
        <begin position="199"/>
        <end position="219"/>
    </location>
</feature>
<gene>
    <name evidence="2" type="ORF">Y5S_02537</name>
</gene>
<dbReference type="AlphaFoldDB" id="A0A095UNZ3"/>
<dbReference type="STRING" id="1177154.Y5S_02537"/>
<dbReference type="InterPro" id="IPR016516">
    <property type="entry name" value="UCP07580"/>
</dbReference>
<dbReference type="PIRSF" id="PIRSF007580">
    <property type="entry name" value="UCP07580"/>
    <property type="match status" value="1"/>
</dbReference>
<protein>
    <submittedName>
        <fullName evidence="2">Metal-dependent hydrolase</fullName>
    </submittedName>
</protein>
<dbReference type="PANTHER" id="PTHR39456:SF1">
    <property type="entry name" value="METAL-DEPENDENT HYDROLASE"/>
    <property type="match status" value="1"/>
</dbReference>